<evidence type="ECO:0000313" key="10">
    <source>
        <dbReference type="EMBL" id="UNO48550.1"/>
    </source>
</evidence>
<dbReference type="EC" id="2.7.1.24" evidence="8 9"/>
<dbReference type="SUPFAM" id="SSF52540">
    <property type="entry name" value="P-loop containing nucleoside triphosphate hydrolases"/>
    <property type="match status" value="1"/>
</dbReference>
<dbReference type="PANTHER" id="PTHR10695:SF46">
    <property type="entry name" value="BIFUNCTIONAL COENZYME A SYNTHASE-RELATED"/>
    <property type="match status" value="1"/>
</dbReference>
<evidence type="ECO:0000313" key="11">
    <source>
        <dbReference type="Proteomes" id="UP000829401"/>
    </source>
</evidence>
<comment type="similarity">
    <text evidence="1 8">Belongs to the CoaE family.</text>
</comment>
<keyword evidence="11" id="KW-1185">Reference proteome</keyword>
<comment type="function">
    <text evidence="8">Catalyzes the phosphorylation of the 3'-hydroxyl group of dephosphocoenzyme A to form coenzyme A.</text>
</comment>
<name>A0A9E7CRU9_ALIAG</name>
<keyword evidence="6 8" id="KW-0067">ATP-binding</keyword>
<keyword evidence="2 8" id="KW-0963">Cytoplasm</keyword>
<evidence type="ECO:0000256" key="1">
    <source>
        <dbReference type="ARBA" id="ARBA00009018"/>
    </source>
</evidence>
<dbReference type="NCBIfam" id="TIGR00152">
    <property type="entry name" value="dephospho-CoA kinase"/>
    <property type="match status" value="1"/>
</dbReference>
<dbReference type="OrthoDB" id="9812943at2"/>
<reference evidence="11" key="1">
    <citation type="journal article" date="2022" name="G3 (Bethesda)">
        <title>Unveiling the complete genome sequence of Alicyclobacillus acidoterrestris DSM 3922T, a taint-producing strain.</title>
        <authorList>
            <person name="Leonardo I.C."/>
            <person name="Barreto Crespo M.T."/>
            <person name="Gaspar F.B."/>
        </authorList>
    </citation>
    <scope>NUCLEOTIDE SEQUENCE [LARGE SCALE GENOMIC DNA]</scope>
    <source>
        <strain evidence="11">DSM 3922</strain>
    </source>
</reference>
<keyword evidence="5 8" id="KW-0418">Kinase</keyword>
<comment type="catalytic activity">
    <reaction evidence="8">
        <text>3'-dephospho-CoA + ATP = ADP + CoA + H(+)</text>
        <dbReference type="Rhea" id="RHEA:18245"/>
        <dbReference type="ChEBI" id="CHEBI:15378"/>
        <dbReference type="ChEBI" id="CHEBI:30616"/>
        <dbReference type="ChEBI" id="CHEBI:57287"/>
        <dbReference type="ChEBI" id="CHEBI:57328"/>
        <dbReference type="ChEBI" id="CHEBI:456216"/>
        <dbReference type="EC" id="2.7.1.24"/>
    </reaction>
</comment>
<accession>A0A9E7CRU9</accession>
<evidence type="ECO:0000256" key="3">
    <source>
        <dbReference type="ARBA" id="ARBA00022679"/>
    </source>
</evidence>
<dbReference type="Pfam" id="PF01121">
    <property type="entry name" value="CoaE"/>
    <property type="match status" value="1"/>
</dbReference>
<evidence type="ECO:0000256" key="9">
    <source>
        <dbReference type="NCBIfam" id="TIGR00152"/>
    </source>
</evidence>
<dbReference type="KEGG" id="aaco:K1I37_18100"/>
<dbReference type="PROSITE" id="PS51219">
    <property type="entry name" value="DPCK"/>
    <property type="match status" value="1"/>
</dbReference>
<evidence type="ECO:0000256" key="7">
    <source>
        <dbReference type="ARBA" id="ARBA00022993"/>
    </source>
</evidence>
<keyword evidence="7 8" id="KW-0173">Coenzyme A biosynthesis</keyword>
<dbReference type="Gene3D" id="3.40.50.300">
    <property type="entry name" value="P-loop containing nucleotide triphosphate hydrolases"/>
    <property type="match status" value="1"/>
</dbReference>
<dbReference type="EMBL" id="CP080467">
    <property type="protein sequence ID" value="UNO48550.1"/>
    <property type="molecule type" value="Genomic_DNA"/>
</dbReference>
<feature type="binding site" evidence="8">
    <location>
        <begin position="12"/>
        <end position="17"/>
    </location>
    <ligand>
        <name>ATP</name>
        <dbReference type="ChEBI" id="CHEBI:30616"/>
    </ligand>
</feature>
<proteinExistence type="inferred from homology"/>
<dbReference type="GO" id="GO:0005737">
    <property type="term" value="C:cytoplasm"/>
    <property type="evidence" value="ECO:0007669"/>
    <property type="project" value="UniProtKB-SubCell"/>
</dbReference>
<dbReference type="AlphaFoldDB" id="A0A9E7CRU9"/>
<dbReference type="InterPro" id="IPR001977">
    <property type="entry name" value="Depp_CoAkinase"/>
</dbReference>
<gene>
    <name evidence="8 10" type="primary">coaE</name>
    <name evidence="10" type="ORF">K1I37_18100</name>
</gene>
<dbReference type="PANTHER" id="PTHR10695">
    <property type="entry name" value="DEPHOSPHO-COA KINASE-RELATED"/>
    <property type="match status" value="1"/>
</dbReference>
<dbReference type="InterPro" id="IPR027417">
    <property type="entry name" value="P-loop_NTPase"/>
</dbReference>
<sequence>MSVIVGLTGGIATGKSTVSDMLRELGAYVVDADVWARRVVEAGSDGLQEIRRVFGDAVLAPDGTLDRKALGRIVFTNAHLREQLNLITHPRIRQGMKKETADYLAKHPGEPVVWDVPLLFEGETRHLVDCTVVVYTPPDVQLARLMARDGLNESEARARISAQMPIDQKRALADYVIVNDSTLENTREQVQAVWTTIRSQANGAPSSLS</sequence>
<dbReference type="GO" id="GO:0015937">
    <property type="term" value="P:coenzyme A biosynthetic process"/>
    <property type="evidence" value="ECO:0007669"/>
    <property type="project" value="UniProtKB-UniRule"/>
</dbReference>
<comment type="subcellular location">
    <subcellularLocation>
        <location evidence="8">Cytoplasm</location>
    </subcellularLocation>
</comment>
<protein>
    <recommendedName>
        <fullName evidence="8 9">Dephospho-CoA kinase</fullName>
        <ecNumber evidence="8 9">2.7.1.24</ecNumber>
    </recommendedName>
    <alternativeName>
        <fullName evidence="8">Dephosphocoenzyme A kinase</fullName>
    </alternativeName>
</protein>
<evidence type="ECO:0000256" key="6">
    <source>
        <dbReference type="ARBA" id="ARBA00022840"/>
    </source>
</evidence>
<dbReference type="CDD" id="cd02022">
    <property type="entry name" value="DPCK"/>
    <property type="match status" value="1"/>
</dbReference>
<evidence type="ECO:0000256" key="2">
    <source>
        <dbReference type="ARBA" id="ARBA00022490"/>
    </source>
</evidence>
<dbReference type="GO" id="GO:0005524">
    <property type="term" value="F:ATP binding"/>
    <property type="evidence" value="ECO:0007669"/>
    <property type="project" value="UniProtKB-UniRule"/>
</dbReference>
<evidence type="ECO:0000256" key="5">
    <source>
        <dbReference type="ARBA" id="ARBA00022777"/>
    </source>
</evidence>
<dbReference type="RefSeq" id="WP_040441215.1">
    <property type="nucleotide sequence ID" value="NZ_AURB01000125.1"/>
</dbReference>
<dbReference type="Proteomes" id="UP000829401">
    <property type="component" value="Chromosome"/>
</dbReference>
<dbReference type="GO" id="GO:0004140">
    <property type="term" value="F:dephospho-CoA kinase activity"/>
    <property type="evidence" value="ECO:0007669"/>
    <property type="project" value="UniProtKB-UniRule"/>
</dbReference>
<dbReference type="FunFam" id="3.40.50.300:FF:000991">
    <property type="entry name" value="Dephospho-CoA kinase"/>
    <property type="match status" value="1"/>
</dbReference>
<evidence type="ECO:0000256" key="4">
    <source>
        <dbReference type="ARBA" id="ARBA00022741"/>
    </source>
</evidence>
<organism evidence="10 11">
    <name type="scientific">Alicyclobacillus acidoterrestris (strain ATCC 49025 / DSM 3922 / CIP 106132 / NCIMB 13137 / GD3B)</name>
    <dbReference type="NCBI Taxonomy" id="1356854"/>
    <lineage>
        <taxon>Bacteria</taxon>
        <taxon>Bacillati</taxon>
        <taxon>Bacillota</taxon>
        <taxon>Bacilli</taxon>
        <taxon>Bacillales</taxon>
        <taxon>Alicyclobacillaceae</taxon>
        <taxon>Alicyclobacillus</taxon>
    </lineage>
</organism>
<keyword evidence="4 8" id="KW-0547">Nucleotide-binding</keyword>
<dbReference type="HAMAP" id="MF_00376">
    <property type="entry name" value="Dephospho_CoA_kinase"/>
    <property type="match status" value="1"/>
</dbReference>
<comment type="pathway">
    <text evidence="8">Cofactor biosynthesis; coenzyme A biosynthesis; CoA from (R)-pantothenate: step 5/5.</text>
</comment>
<keyword evidence="3 8" id="KW-0808">Transferase</keyword>
<evidence type="ECO:0000256" key="8">
    <source>
        <dbReference type="HAMAP-Rule" id="MF_00376"/>
    </source>
</evidence>